<dbReference type="AlphaFoldDB" id="A0A8C8XD15"/>
<reference evidence="1" key="2">
    <citation type="submission" date="2025-09" db="UniProtKB">
        <authorList>
            <consortium name="Ensembl"/>
        </authorList>
    </citation>
    <scope>IDENTIFICATION</scope>
</reference>
<evidence type="ECO:0000313" key="1">
    <source>
        <dbReference type="Ensembl" id="ENSPLOP00000017708.1"/>
    </source>
</evidence>
<dbReference type="CDD" id="cd23578">
    <property type="entry name" value="TFP_LU_ECD_PATE2"/>
    <property type="match status" value="1"/>
</dbReference>
<reference evidence="1" key="1">
    <citation type="submission" date="2025-08" db="UniProtKB">
        <authorList>
            <consortium name="Ensembl"/>
        </authorList>
    </citation>
    <scope>IDENTIFICATION</scope>
</reference>
<dbReference type="Ensembl" id="ENSPLOT00000019620.1">
    <property type="protein sequence ID" value="ENSPLOP00000017708.1"/>
    <property type="gene ID" value="ENSPLOG00000012944.1"/>
</dbReference>
<proteinExistence type="predicted"/>
<dbReference type="OMA" id="IFYFNIR"/>
<accession>A0A8C8XD15</accession>
<evidence type="ECO:0000313" key="2">
    <source>
        <dbReference type="Proteomes" id="UP000694399"/>
    </source>
</evidence>
<dbReference type="GeneTree" id="ENSGT00510000050146"/>
<organism evidence="1 2">
    <name type="scientific">Panthera leo</name>
    <name type="common">Lion</name>
    <dbReference type="NCBI Taxonomy" id="9689"/>
    <lineage>
        <taxon>Eukaryota</taxon>
        <taxon>Metazoa</taxon>
        <taxon>Chordata</taxon>
        <taxon>Craniata</taxon>
        <taxon>Vertebrata</taxon>
        <taxon>Euteleostomi</taxon>
        <taxon>Mammalia</taxon>
        <taxon>Eutheria</taxon>
        <taxon>Laurasiatheria</taxon>
        <taxon>Carnivora</taxon>
        <taxon>Feliformia</taxon>
        <taxon>Felidae</taxon>
        <taxon>Pantherinae</taxon>
        <taxon>Panthera</taxon>
    </lineage>
</organism>
<keyword evidence="2" id="KW-1185">Reference proteome</keyword>
<sequence>MPKTPFPSLSNGSNRAGISSAPNCVWKYLVSCCVPELLGVAPATVCMVCSVFKKGRCKAGKGNGTAEQGPGCRTRDIFYFNIRDGWGYNHTQLDCSDDCKSWKLIRGNLKVSSFCCADQDFCNKYKGRSQKWKPR</sequence>
<protein>
    <submittedName>
        <fullName evidence="1">Uncharacterized protein</fullName>
    </submittedName>
</protein>
<name>A0A8C8XD15_PANLE</name>
<dbReference type="Proteomes" id="UP000694399">
    <property type="component" value="Unassembled WGS sequence"/>
</dbReference>
<dbReference type="InterPro" id="IPR059168">
    <property type="entry name" value="PATE2-like_ECD_3FTx"/>
</dbReference>